<keyword evidence="3" id="KW-1185">Reference proteome</keyword>
<gene>
    <name evidence="2" type="ORF">cyc_00618</name>
</gene>
<evidence type="ECO:0000313" key="3">
    <source>
        <dbReference type="Proteomes" id="UP000095192"/>
    </source>
</evidence>
<comment type="caution">
    <text evidence="2">The sequence shown here is derived from an EMBL/GenBank/DDBJ whole genome shotgun (WGS) entry which is preliminary data.</text>
</comment>
<organism evidence="2 3">
    <name type="scientific">Cyclospora cayetanensis</name>
    <dbReference type="NCBI Taxonomy" id="88456"/>
    <lineage>
        <taxon>Eukaryota</taxon>
        <taxon>Sar</taxon>
        <taxon>Alveolata</taxon>
        <taxon>Apicomplexa</taxon>
        <taxon>Conoidasida</taxon>
        <taxon>Coccidia</taxon>
        <taxon>Eucoccidiorida</taxon>
        <taxon>Eimeriorina</taxon>
        <taxon>Eimeriidae</taxon>
        <taxon>Cyclospora</taxon>
    </lineage>
</organism>
<feature type="compositionally biased region" description="Basic and acidic residues" evidence="1">
    <location>
        <begin position="15"/>
        <end position="27"/>
    </location>
</feature>
<dbReference type="Proteomes" id="UP000095192">
    <property type="component" value="Unassembled WGS sequence"/>
</dbReference>
<name>A0A1D3CTJ2_9EIME</name>
<sequence>MPPPRPQPACPFHSQTERAKTFSDGSEARRLQGALHKLFMKTASQAMKGCRDTTEAGRKLDRAFIPPVPAPPVKECRSSPCRSTFELGRGEAAIIQQEPKLSARA</sequence>
<proteinExistence type="predicted"/>
<evidence type="ECO:0000313" key="2">
    <source>
        <dbReference type="EMBL" id="OEH74508.1"/>
    </source>
</evidence>
<feature type="region of interest" description="Disordered" evidence="1">
    <location>
        <begin position="1"/>
        <end position="27"/>
    </location>
</feature>
<evidence type="ECO:0000256" key="1">
    <source>
        <dbReference type="SAM" id="MobiDB-lite"/>
    </source>
</evidence>
<dbReference type="InParanoid" id="A0A1D3CTJ2"/>
<dbReference type="EMBL" id="JROU02002018">
    <property type="protein sequence ID" value="OEH74508.1"/>
    <property type="molecule type" value="Genomic_DNA"/>
</dbReference>
<accession>A0A1D3CTJ2</accession>
<protein>
    <submittedName>
        <fullName evidence="2">Uncharacterized protein</fullName>
    </submittedName>
</protein>
<dbReference type="VEuPathDB" id="ToxoDB:cyc_00618"/>
<dbReference type="AlphaFoldDB" id="A0A1D3CTJ2"/>
<reference evidence="2 3" key="1">
    <citation type="journal article" date="2016" name="BMC Genomics">
        <title>Comparative genomics reveals Cyclospora cayetanensis possesses coccidia-like metabolism and invasion components but unique surface antigens.</title>
        <authorList>
            <person name="Liu S."/>
            <person name="Wang L."/>
            <person name="Zheng H."/>
            <person name="Xu Z."/>
            <person name="Roellig D.M."/>
            <person name="Li N."/>
            <person name="Frace M.A."/>
            <person name="Tang K."/>
            <person name="Arrowood M.J."/>
            <person name="Moss D.M."/>
            <person name="Zhang L."/>
            <person name="Feng Y."/>
            <person name="Xiao L."/>
        </authorList>
    </citation>
    <scope>NUCLEOTIDE SEQUENCE [LARGE SCALE GENOMIC DNA]</scope>
    <source>
        <strain evidence="2 3">CHN_HEN01</strain>
    </source>
</reference>